<feature type="domain" description="AP complex mu/sigma subunit" evidence="10">
    <location>
        <begin position="8"/>
        <end position="129"/>
    </location>
</feature>
<dbReference type="GO" id="GO:0035615">
    <property type="term" value="F:clathrin adaptor activity"/>
    <property type="evidence" value="ECO:0007669"/>
    <property type="project" value="InterPro"/>
</dbReference>
<organism evidence="11 12">
    <name type="scientific">Thecamonas trahens ATCC 50062</name>
    <dbReference type="NCBI Taxonomy" id="461836"/>
    <lineage>
        <taxon>Eukaryota</taxon>
        <taxon>Apusozoa</taxon>
        <taxon>Apusomonadida</taxon>
        <taxon>Apusomonadidae</taxon>
        <taxon>Thecamonas</taxon>
    </lineage>
</organism>
<dbReference type="EMBL" id="GL349448">
    <property type="protein sequence ID" value="KNC47663.1"/>
    <property type="molecule type" value="Genomic_DNA"/>
</dbReference>
<keyword evidence="6" id="KW-0333">Golgi apparatus</keyword>
<evidence type="ECO:0000256" key="9">
    <source>
        <dbReference type="PIRNR" id="PIRNR015588"/>
    </source>
</evidence>
<gene>
    <name evidence="11" type="ORF">AMSG_03893</name>
</gene>
<comment type="similarity">
    <text evidence="3 9">Belongs to the adaptor complexes small subunit family.</text>
</comment>
<dbReference type="SUPFAM" id="SSF64356">
    <property type="entry name" value="SNARE-like"/>
    <property type="match status" value="1"/>
</dbReference>
<dbReference type="PIRSF" id="PIRSF015588">
    <property type="entry name" value="AP_complex_sigma"/>
    <property type="match status" value="1"/>
</dbReference>
<dbReference type="STRING" id="461836.A0A0L0D8P4"/>
<proteinExistence type="inferred from homology"/>
<evidence type="ECO:0000256" key="5">
    <source>
        <dbReference type="ARBA" id="ARBA00022927"/>
    </source>
</evidence>
<reference evidence="11 12" key="1">
    <citation type="submission" date="2010-05" db="EMBL/GenBank/DDBJ databases">
        <title>The Genome Sequence of Thecamonas trahens ATCC 50062.</title>
        <authorList>
            <consortium name="The Broad Institute Genome Sequencing Platform"/>
            <person name="Russ C."/>
            <person name="Cuomo C."/>
            <person name="Shea T."/>
            <person name="Young S.K."/>
            <person name="Zeng Q."/>
            <person name="Koehrsen M."/>
            <person name="Haas B."/>
            <person name="Borodovsky M."/>
            <person name="Guigo R."/>
            <person name="Alvarado L."/>
            <person name="Berlin A."/>
            <person name="Bochicchio J."/>
            <person name="Borenstein D."/>
            <person name="Chapman S."/>
            <person name="Chen Z."/>
            <person name="Freedman E."/>
            <person name="Gellesch M."/>
            <person name="Goldberg J."/>
            <person name="Griggs A."/>
            <person name="Gujja S."/>
            <person name="Heilman E."/>
            <person name="Heiman D."/>
            <person name="Hepburn T."/>
            <person name="Howarth C."/>
            <person name="Jen D."/>
            <person name="Larson L."/>
            <person name="Mehta T."/>
            <person name="Park D."/>
            <person name="Pearson M."/>
            <person name="Roberts A."/>
            <person name="Saif S."/>
            <person name="Shenoy N."/>
            <person name="Sisk P."/>
            <person name="Stolte C."/>
            <person name="Sykes S."/>
            <person name="Thomson T."/>
            <person name="Walk T."/>
            <person name="White J."/>
            <person name="Yandava C."/>
            <person name="Burger G."/>
            <person name="Gray M.W."/>
            <person name="Holland P.W.H."/>
            <person name="King N."/>
            <person name="Lang F.B.F."/>
            <person name="Roger A.J."/>
            <person name="Ruiz-Trillo I."/>
            <person name="Lander E."/>
            <person name="Nusbaum C."/>
        </authorList>
    </citation>
    <scope>NUCLEOTIDE SEQUENCE [LARGE SCALE GENOMIC DNA]</scope>
    <source>
        <strain evidence="11 12">ATCC 50062</strain>
    </source>
</reference>
<evidence type="ECO:0000313" key="11">
    <source>
        <dbReference type="EMBL" id="KNC47663.1"/>
    </source>
</evidence>
<dbReference type="Pfam" id="PF01217">
    <property type="entry name" value="Clat_adaptor_s"/>
    <property type="match status" value="1"/>
</dbReference>
<dbReference type="InterPro" id="IPR022775">
    <property type="entry name" value="AP_mu_sigma_su"/>
</dbReference>
<comment type="subcellular location">
    <subcellularLocation>
        <location evidence="2">Cytoplasmic vesicle</location>
        <location evidence="2">Clathrin-coated vesicle membrane</location>
    </subcellularLocation>
    <subcellularLocation>
        <location evidence="1">Golgi apparatus</location>
    </subcellularLocation>
</comment>
<keyword evidence="5 9" id="KW-0653">Protein transport</keyword>
<dbReference type="AlphaFoldDB" id="A0A0L0D8P4"/>
<dbReference type="InterPro" id="IPR011012">
    <property type="entry name" value="Longin-like_dom_sf"/>
</dbReference>
<keyword evidence="7 9" id="KW-0472">Membrane</keyword>
<evidence type="ECO:0000313" key="12">
    <source>
        <dbReference type="Proteomes" id="UP000054408"/>
    </source>
</evidence>
<dbReference type="Gene3D" id="3.30.450.60">
    <property type="match status" value="1"/>
</dbReference>
<protein>
    <recommendedName>
        <fullName evidence="9">AP complex subunit sigma</fullName>
    </recommendedName>
</protein>
<dbReference type="GeneID" id="25563464"/>
<dbReference type="PANTHER" id="PTHR11753">
    <property type="entry name" value="ADAPTOR COMPLEXES SMALL SUBUNIT FAMILY"/>
    <property type="match status" value="1"/>
</dbReference>
<keyword evidence="8" id="KW-0968">Cytoplasmic vesicle</keyword>
<evidence type="ECO:0000256" key="3">
    <source>
        <dbReference type="ARBA" id="ARBA00006972"/>
    </source>
</evidence>
<accession>A0A0L0D8P4</accession>
<keyword evidence="12" id="KW-1185">Reference proteome</keyword>
<evidence type="ECO:0000256" key="8">
    <source>
        <dbReference type="ARBA" id="ARBA00023329"/>
    </source>
</evidence>
<keyword evidence="4 9" id="KW-0813">Transport</keyword>
<evidence type="ECO:0000256" key="7">
    <source>
        <dbReference type="ARBA" id="ARBA00023136"/>
    </source>
</evidence>
<evidence type="ECO:0000256" key="1">
    <source>
        <dbReference type="ARBA" id="ARBA00004555"/>
    </source>
</evidence>
<dbReference type="FunFam" id="3.30.450.60:FF:000007">
    <property type="entry name" value="AP complex subunit sigma"/>
    <property type="match status" value="1"/>
</dbReference>
<name>A0A0L0D8P4_THETB</name>
<dbReference type="CDD" id="cd14831">
    <property type="entry name" value="AP1_sigma"/>
    <property type="match status" value="1"/>
</dbReference>
<dbReference type="GO" id="GO:0016482">
    <property type="term" value="P:cytosolic transport"/>
    <property type="evidence" value="ECO:0007669"/>
    <property type="project" value="UniProtKB-ARBA"/>
</dbReference>
<dbReference type="InterPro" id="IPR044733">
    <property type="entry name" value="AP1_sigma"/>
</dbReference>
<evidence type="ECO:0000256" key="2">
    <source>
        <dbReference type="ARBA" id="ARBA00004640"/>
    </source>
</evidence>
<evidence type="ECO:0000256" key="4">
    <source>
        <dbReference type="ARBA" id="ARBA00022448"/>
    </source>
</evidence>
<dbReference type="OrthoDB" id="371463at2759"/>
<dbReference type="eggNOG" id="KOG0934">
    <property type="taxonomic scope" value="Eukaryota"/>
</dbReference>
<dbReference type="OMA" id="WYVATSE"/>
<dbReference type="GO" id="GO:0006886">
    <property type="term" value="P:intracellular protein transport"/>
    <property type="evidence" value="ECO:0007669"/>
    <property type="project" value="UniProtKB-UniRule"/>
</dbReference>
<sequence>MCNGFGLYSSFSAKEKTKTVKEVTQLVLARDAKLCNFIEWKGYKLVYRRYASLYFVAAIDMDDNELITLETIHQYVEILDKAYGNVCELDLIMNFMTAYYLLDELIIGGEQQETSKKAVLRVVAQQDALEENPNDKASQI</sequence>
<dbReference type="InterPro" id="IPR016635">
    <property type="entry name" value="AP_complex_ssu"/>
</dbReference>
<dbReference type="Proteomes" id="UP000054408">
    <property type="component" value="Unassembled WGS sequence"/>
</dbReference>
<dbReference type="PROSITE" id="PS00989">
    <property type="entry name" value="CLAT_ADAPTOR_S"/>
    <property type="match status" value="1"/>
</dbReference>
<dbReference type="RefSeq" id="XP_013759147.1">
    <property type="nucleotide sequence ID" value="XM_013903693.1"/>
</dbReference>
<dbReference type="InterPro" id="IPR000804">
    <property type="entry name" value="Clathrin_sm-chain_CS"/>
</dbReference>
<evidence type="ECO:0000256" key="6">
    <source>
        <dbReference type="ARBA" id="ARBA00023034"/>
    </source>
</evidence>
<evidence type="ECO:0000259" key="10">
    <source>
        <dbReference type="Pfam" id="PF01217"/>
    </source>
</evidence>
<dbReference type="GO" id="GO:0030121">
    <property type="term" value="C:AP-1 adaptor complex"/>
    <property type="evidence" value="ECO:0007669"/>
    <property type="project" value="InterPro"/>
</dbReference>
<dbReference type="GO" id="GO:0005829">
    <property type="term" value="C:cytosol"/>
    <property type="evidence" value="ECO:0007669"/>
    <property type="project" value="GOC"/>
</dbReference>